<sequence>MHIITLLTPILLSRPTFGAPAHHDQRAPEPAQTDGGTAPDRMPEQFANAVVIESYYKRDPFNCTQIQYECTHCGNDDAQCAERVDCEWCAVNGRFDKQPHSGPGT</sequence>
<reference evidence="3" key="1">
    <citation type="submission" date="2021-03" db="EMBL/GenBank/DDBJ databases">
        <title>Revisited historic fungal species revealed as producer of novel bioactive compounds through whole genome sequencing and comparative genomics.</title>
        <authorList>
            <person name="Vignolle G.A."/>
            <person name="Hochenegger N."/>
            <person name="Mach R.L."/>
            <person name="Mach-Aigner A.R."/>
            <person name="Javad Rahimi M."/>
            <person name="Salim K.A."/>
            <person name="Chan C.M."/>
            <person name="Lim L.B.L."/>
            <person name="Cai F."/>
            <person name="Druzhinina I.S."/>
            <person name="U'Ren J.M."/>
            <person name="Derntl C."/>
        </authorList>
    </citation>
    <scope>NUCLEOTIDE SEQUENCE</scope>
    <source>
        <strain evidence="3">TUCIM 5799</strain>
    </source>
</reference>
<name>A0A9P9WK30_9PEZI</name>
<evidence type="ECO:0000313" key="4">
    <source>
        <dbReference type="Proteomes" id="UP000829685"/>
    </source>
</evidence>
<evidence type="ECO:0000256" key="1">
    <source>
        <dbReference type="SAM" id="MobiDB-lite"/>
    </source>
</evidence>
<accession>A0A9P9WK30</accession>
<organism evidence="3 4">
    <name type="scientific">Neoarthrinium moseri</name>
    <dbReference type="NCBI Taxonomy" id="1658444"/>
    <lineage>
        <taxon>Eukaryota</taxon>
        <taxon>Fungi</taxon>
        <taxon>Dikarya</taxon>
        <taxon>Ascomycota</taxon>
        <taxon>Pezizomycotina</taxon>
        <taxon>Sordariomycetes</taxon>
        <taxon>Xylariomycetidae</taxon>
        <taxon>Amphisphaeriales</taxon>
        <taxon>Apiosporaceae</taxon>
        <taxon>Neoarthrinium</taxon>
    </lineage>
</organism>
<feature type="chain" id="PRO_5040471450" evidence="2">
    <location>
        <begin position="19"/>
        <end position="105"/>
    </location>
</feature>
<keyword evidence="2" id="KW-0732">Signal</keyword>
<keyword evidence="4" id="KW-1185">Reference proteome</keyword>
<dbReference type="EMBL" id="JAFIMR010000018">
    <property type="protein sequence ID" value="KAI1867554.1"/>
    <property type="molecule type" value="Genomic_DNA"/>
</dbReference>
<gene>
    <name evidence="3" type="ORF">JX265_007356</name>
</gene>
<dbReference type="AlphaFoldDB" id="A0A9P9WK30"/>
<feature type="signal peptide" evidence="2">
    <location>
        <begin position="1"/>
        <end position="18"/>
    </location>
</feature>
<feature type="region of interest" description="Disordered" evidence="1">
    <location>
        <begin position="17"/>
        <end position="42"/>
    </location>
</feature>
<proteinExistence type="predicted"/>
<comment type="caution">
    <text evidence="3">The sequence shown here is derived from an EMBL/GenBank/DDBJ whole genome shotgun (WGS) entry which is preliminary data.</text>
</comment>
<evidence type="ECO:0000313" key="3">
    <source>
        <dbReference type="EMBL" id="KAI1867554.1"/>
    </source>
</evidence>
<dbReference type="Proteomes" id="UP000829685">
    <property type="component" value="Unassembled WGS sequence"/>
</dbReference>
<protein>
    <submittedName>
        <fullName evidence="3">Uncharacterized protein</fullName>
    </submittedName>
</protein>
<evidence type="ECO:0000256" key="2">
    <source>
        <dbReference type="SAM" id="SignalP"/>
    </source>
</evidence>